<name>A0ABR2E0E5_9ROSI</name>
<comment type="caution">
    <text evidence="4">The sequence shown here is derived from an EMBL/GenBank/DDBJ whole genome shotgun (WGS) entry which is preliminary data.</text>
</comment>
<protein>
    <recommendedName>
        <fullName evidence="3">Protein kinase domain-containing protein</fullName>
    </recommendedName>
</protein>
<evidence type="ECO:0000313" key="4">
    <source>
        <dbReference type="EMBL" id="KAK8550526.1"/>
    </source>
</evidence>
<gene>
    <name evidence="4" type="ORF">V6N12_039228</name>
</gene>
<dbReference type="EMBL" id="JBBPBM010000020">
    <property type="protein sequence ID" value="KAK8550526.1"/>
    <property type="molecule type" value="Genomic_DNA"/>
</dbReference>
<evidence type="ECO:0000313" key="5">
    <source>
        <dbReference type="Proteomes" id="UP001472677"/>
    </source>
</evidence>
<dbReference type="PROSITE" id="PS50011">
    <property type="entry name" value="PROTEIN_KINASE_DOM"/>
    <property type="match status" value="1"/>
</dbReference>
<keyword evidence="5" id="KW-1185">Reference proteome</keyword>
<dbReference type="InterPro" id="IPR008271">
    <property type="entry name" value="Ser/Thr_kinase_AS"/>
</dbReference>
<evidence type="ECO:0000256" key="2">
    <source>
        <dbReference type="ARBA" id="ARBA00022840"/>
    </source>
</evidence>
<evidence type="ECO:0000256" key="1">
    <source>
        <dbReference type="ARBA" id="ARBA00022741"/>
    </source>
</evidence>
<sequence>MKTVATGVIHWDIKPNNVMIGEEFNAQLGDFGLARLLQGYMAMTTMLSGKSAPESDVCHGIPSSGSTIDIVAFTRLMRWLFFFLATDIMNQSNSEKDNNINGVALFVGPEDLVPLNLTIPITSTQISMNFNRNALVMLWATFSP</sequence>
<keyword evidence="2" id="KW-0067">ATP-binding</keyword>
<dbReference type="InterPro" id="IPR000719">
    <property type="entry name" value="Prot_kinase_dom"/>
</dbReference>
<dbReference type="SUPFAM" id="SSF56112">
    <property type="entry name" value="Protein kinase-like (PK-like)"/>
    <property type="match status" value="1"/>
</dbReference>
<dbReference type="Gene3D" id="1.10.510.10">
    <property type="entry name" value="Transferase(Phosphotransferase) domain 1"/>
    <property type="match status" value="1"/>
</dbReference>
<organism evidence="4 5">
    <name type="scientific">Hibiscus sabdariffa</name>
    <name type="common">roselle</name>
    <dbReference type="NCBI Taxonomy" id="183260"/>
    <lineage>
        <taxon>Eukaryota</taxon>
        <taxon>Viridiplantae</taxon>
        <taxon>Streptophyta</taxon>
        <taxon>Embryophyta</taxon>
        <taxon>Tracheophyta</taxon>
        <taxon>Spermatophyta</taxon>
        <taxon>Magnoliopsida</taxon>
        <taxon>eudicotyledons</taxon>
        <taxon>Gunneridae</taxon>
        <taxon>Pentapetalae</taxon>
        <taxon>rosids</taxon>
        <taxon>malvids</taxon>
        <taxon>Malvales</taxon>
        <taxon>Malvaceae</taxon>
        <taxon>Malvoideae</taxon>
        <taxon>Hibiscus</taxon>
    </lineage>
</organism>
<accession>A0ABR2E0E5</accession>
<dbReference type="Pfam" id="PF00069">
    <property type="entry name" value="Pkinase"/>
    <property type="match status" value="1"/>
</dbReference>
<keyword evidence="1" id="KW-0547">Nucleotide-binding</keyword>
<dbReference type="InterPro" id="IPR011009">
    <property type="entry name" value="Kinase-like_dom_sf"/>
</dbReference>
<dbReference type="Proteomes" id="UP001472677">
    <property type="component" value="Unassembled WGS sequence"/>
</dbReference>
<dbReference type="PROSITE" id="PS00108">
    <property type="entry name" value="PROTEIN_KINASE_ST"/>
    <property type="match status" value="1"/>
</dbReference>
<proteinExistence type="predicted"/>
<feature type="domain" description="Protein kinase" evidence="3">
    <location>
        <begin position="1"/>
        <end position="144"/>
    </location>
</feature>
<dbReference type="InterPro" id="IPR050528">
    <property type="entry name" value="L-type_Lectin-RKs"/>
</dbReference>
<evidence type="ECO:0000259" key="3">
    <source>
        <dbReference type="PROSITE" id="PS50011"/>
    </source>
</evidence>
<reference evidence="4 5" key="1">
    <citation type="journal article" date="2024" name="G3 (Bethesda)">
        <title>Genome assembly of Hibiscus sabdariffa L. provides insights into metabolisms of medicinal natural products.</title>
        <authorList>
            <person name="Kim T."/>
        </authorList>
    </citation>
    <scope>NUCLEOTIDE SEQUENCE [LARGE SCALE GENOMIC DNA]</scope>
    <source>
        <strain evidence="4">TK-2024</strain>
        <tissue evidence="4">Old leaves</tissue>
    </source>
</reference>
<dbReference type="PANTHER" id="PTHR27007">
    <property type="match status" value="1"/>
</dbReference>